<dbReference type="InterPro" id="IPR051560">
    <property type="entry name" value="MAM_domain-containing"/>
</dbReference>
<reference evidence="3 4" key="1">
    <citation type="submission" date="2018-04" db="EMBL/GenBank/DDBJ databases">
        <authorList>
            <person name="Zhang X."/>
            <person name="Yuan J."/>
            <person name="Li F."/>
            <person name="Xiang J."/>
        </authorList>
    </citation>
    <scope>NUCLEOTIDE SEQUENCE [LARGE SCALE GENOMIC DNA]</scope>
    <source>
        <tissue evidence="3">Muscle</tissue>
    </source>
</reference>
<keyword evidence="4" id="KW-1185">Reference proteome</keyword>
<dbReference type="GO" id="GO:0016020">
    <property type="term" value="C:membrane"/>
    <property type="evidence" value="ECO:0007669"/>
    <property type="project" value="InterPro"/>
</dbReference>
<evidence type="ECO:0000259" key="2">
    <source>
        <dbReference type="PROSITE" id="PS50060"/>
    </source>
</evidence>
<dbReference type="PROSITE" id="PS50060">
    <property type="entry name" value="MAM_2"/>
    <property type="match status" value="2"/>
</dbReference>
<dbReference type="Gene3D" id="2.60.120.200">
    <property type="match status" value="2"/>
</dbReference>
<dbReference type="PANTHER" id="PTHR23282">
    <property type="entry name" value="APICAL ENDOSOMAL GLYCOPROTEIN PRECURSOR"/>
    <property type="match status" value="1"/>
</dbReference>
<dbReference type="PANTHER" id="PTHR23282:SF101">
    <property type="entry name" value="MAM DOMAIN-CONTAINING PROTEIN"/>
    <property type="match status" value="1"/>
</dbReference>
<evidence type="ECO:0000256" key="1">
    <source>
        <dbReference type="SAM" id="MobiDB-lite"/>
    </source>
</evidence>
<proteinExistence type="predicted"/>
<feature type="domain" description="MAM" evidence="2">
    <location>
        <begin position="131"/>
        <end position="327"/>
    </location>
</feature>
<dbReference type="OrthoDB" id="409956at2759"/>
<feature type="compositionally biased region" description="Basic and acidic residues" evidence="1">
    <location>
        <begin position="13"/>
        <end position="24"/>
    </location>
</feature>
<reference evidence="3 4" key="2">
    <citation type="submission" date="2019-01" db="EMBL/GenBank/DDBJ databases">
        <title>The decoding of complex shrimp genome reveals the adaptation for benthos swimmer, frequently molting mechanism and breeding impact on genome.</title>
        <authorList>
            <person name="Sun Y."/>
            <person name="Gao Y."/>
            <person name="Yu Y."/>
        </authorList>
    </citation>
    <scope>NUCLEOTIDE SEQUENCE [LARGE SCALE GENOMIC DNA]</scope>
    <source>
        <tissue evidence="3">Muscle</tissue>
    </source>
</reference>
<dbReference type="EMBL" id="QCYY01000583">
    <property type="protein sequence ID" value="ROT84202.1"/>
    <property type="molecule type" value="Genomic_DNA"/>
</dbReference>
<feature type="region of interest" description="Disordered" evidence="1">
    <location>
        <begin position="347"/>
        <end position="372"/>
    </location>
</feature>
<sequence length="372" mass="40708">MRPIIELPGIQESRARNAEQEEGRAMGVPGFQAGGRRGSGQSSASRRRESTSGTRAGTETETRRRTRAGVHTSGRMRAYVAVLLVTLVGVASANPKPLSALHKREAPAPVAPEDQVLVREKRQEEPATNPDLCDFGSSPDVSLCDWSNLNVTQLQWQPSQGQSAFWLGGPQEDVSYGDDLGGYAVFETSQIPQKTIGGSNFESAMLMSAIRPTTGPKGMCVKFWYSIGGLSPDRLRVLLHPMPDDMTKDDMDEMMMGYDGSDDVVLWEARDMTMGDWKEGQVVYTFDQRHSVIFEGIPVDSNDLSRRFRGFIAIDELSFADSSECGAFCTFEGGICGWTQDSKDDFDWTQSRGSLNPSTGRRGTAPPSPTTA</sequence>
<dbReference type="Proteomes" id="UP000283509">
    <property type="component" value="Unassembled WGS sequence"/>
</dbReference>
<name>A0A3R7MKJ7_PENVA</name>
<dbReference type="CDD" id="cd06263">
    <property type="entry name" value="MAM"/>
    <property type="match status" value="1"/>
</dbReference>
<organism evidence="3 4">
    <name type="scientific">Penaeus vannamei</name>
    <name type="common">Whiteleg shrimp</name>
    <name type="synonym">Litopenaeus vannamei</name>
    <dbReference type="NCBI Taxonomy" id="6689"/>
    <lineage>
        <taxon>Eukaryota</taxon>
        <taxon>Metazoa</taxon>
        <taxon>Ecdysozoa</taxon>
        <taxon>Arthropoda</taxon>
        <taxon>Crustacea</taxon>
        <taxon>Multicrustacea</taxon>
        <taxon>Malacostraca</taxon>
        <taxon>Eumalacostraca</taxon>
        <taxon>Eucarida</taxon>
        <taxon>Decapoda</taxon>
        <taxon>Dendrobranchiata</taxon>
        <taxon>Penaeoidea</taxon>
        <taxon>Penaeidae</taxon>
        <taxon>Penaeus</taxon>
    </lineage>
</organism>
<dbReference type="STRING" id="6689.A0A3R7MKJ7"/>
<protein>
    <submittedName>
        <fullName evidence="3">Putative apical endosomal glycoprotein</fullName>
    </submittedName>
</protein>
<feature type="compositionally biased region" description="Polar residues" evidence="1">
    <location>
        <begin position="348"/>
        <end position="361"/>
    </location>
</feature>
<comment type="caution">
    <text evidence="3">The sequence shown here is derived from an EMBL/GenBank/DDBJ whole genome shotgun (WGS) entry which is preliminary data.</text>
</comment>
<dbReference type="SUPFAM" id="SSF49899">
    <property type="entry name" value="Concanavalin A-like lectins/glucanases"/>
    <property type="match status" value="2"/>
</dbReference>
<dbReference type="InterPro" id="IPR013320">
    <property type="entry name" value="ConA-like_dom_sf"/>
</dbReference>
<dbReference type="AlphaFoldDB" id="A0A3R7MKJ7"/>
<feature type="region of interest" description="Disordered" evidence="1">
    <location>
        <begin position="1"/>
        <end position="71"/>
    </location>
</feature>
<feature type="domain" description="MAM" evidence="2">
    <location>
        <begin position="327"/>
        <end position="372"/>
    </location>
</feature>
<dbReference type="SMART" id="SM00137">
    <property type="entry name" value="MAM"/>
    <property type="match status" value="1"/>
</dbReference>
<dbReference type="InterPro" id="IPR000998">
    <property type="entry name" value="MAM_dom"/>
</dbReference>
<dbReference type="Pfam" id="PF00629">
    <property type="entry name" value="MAM"/>
    <property type="match status" value="1"/>
</dbReference>
<gene>
    <name evidence="3" type="ORF">C7M84_022614</name>
</gene>
<evidence type="ECO:0000313" key="4">
    <source>
        <dbReference type="Proteomes" id="UP000283509"/>
    </source>
</evidence>
<accession>A0A3R7MKJ7</accession>
<evidence type="ECO:0000313" key="3">
    <source>
        <dbReference type="EMBL" id="ROT84202.1"/>
    </source>
</evidence>